<dbReference type="InterPro" id="IPR050301">
    <property type="entry name" value="NTE"/>
</dbReference>
<dbReference type="SUPFAM" id="SSF52151">
    <property type="entry name" value="FabD/lysophospholipase-like"/>
    <property type="match status" value="1"/>
</dbReference>
<keyword evidence="7" id="KW-1185">Reference proteome</keyword>
<feature type="short sequence motif" description="GXSXG" evidence="4">
    <location>
        <begin position="76"/>
        <end position="80"/>
    </location>
</feature>
<evidence type="ECO:0000259" key="5">
    <source>
        <dbReference type="PROSITE" id="PS51635"/>
    </source>
</evidence>
<feature type="domain" description="PNPLA" evidence="5">
    <location>
        <begin position="43"/>
        <end position="217"/>
    </location>
</feature>
<gene>
    <name evidence="6" type="ORF">PU648_51435</name>
</gene>
<dbReference type="PROSITE" id="PS51635">
    <property type="entry name" value="PNPLA"/>
    <property type="match status" value="1"/>
</dbReference>
<evidence type="ECO:0000256" key="2">
    <source>
        <dbReference type="ARBA" id="ARBA00022963"/>
    </source>
</evidence>
<evidence type="ECO:0000313" key="7">
    <source>
        <dbReference type="Proteomes" id="UP001257627"/>
    </source>
</evidence>
<evidence type="ECO:0000313" key="6">
    <source>
        <dbReference type="EMBL" id="MDU9000584.1"/>
    </source>
</evidence>
<comment type="caution">
    <text evidence="4">Lacks conserved residue(s) required for the propagation of feature annotation.</text>
</comment>
<dbReference type="PANTHER" id="PTHR14226">
    <property type="entry name" value="NEUROPATHY TARGET ESTERASE/SWISS CHEESE D.MELANOGASTER"/>
    <property type="match status" value="1"/>
</dbReference>
<comment type="caution">
    <text evidence="6">The sequence shown here is derived from an EMBL/GenBank/DDBJ whole genome shotgun (WGS) entry which is preliminary data.</text>
</comment>
<dbReference type="EMBL" id="JARAKF010000001">
    <property type="protein sequence ID" value="MDU9000584.1"/>
    <property type="molecule type" value="Genomic_DNA"/>
</dbReference>
<feature type="short sequence motif" description="GXGXXG" evidence="4">
    <location>
        <begin position="47"/>
        <end position="52"/>
    </location>
</feature>
<dbReference type="Pfam" id="PF01734">
    <property type="entry name" value="Patatin"/>
    <property type="match status" value="1"/>
</dbReference>
<keyword evidence="2 4" id="KW-0442">Lipid degradation</keyword>
<accession>A0ABU3V4E0</accession>
<sequence>MTTATPAAETEPEGPHPVWRVLTERAQADSRPGARADGHRVALAIEGGGMRGIIAGGMAMALHELGLTNGFDAVYGASAGAASGAWLLSSSPQSLRFWAHPRYARTAIRHSNPLRGRPLVDLYAFYEVLYRYGDQDFAPMDFASILASDIEYHPLATDAATGESTDLRPFIGDAAELRLALRASAALPLLAGDPVMLGGRRFYDAGVSESVPYRTALAQGATHVMVLRSRRAIDTARPSRSAPVIAKTLLRRESAALRRVFLDREARLAEDDASLAHHPTIVSIRPAPGTPPVGRLARQGDLLETALEAGRAAVHDAHSHLYCLRPHEGAVGGQQRECDVVGEGECEGVRGNG</sequence>
<feature type="active site" description="Nucleophile" evidence="4">
    <location>
        <position position="78"/>
    </location>
</feature>
<dbReference type="InterPro" id="IPR016035">
    <property type="entry name" value="Acyl_Trfase/lysoPLipase"/>
</dbReference>
<evidence type="ECO:0000256" key="3">
    <source>
        <dbReference type="ARBA" id="ARBA00023098"/>
    </source>
</evidence>
<dbReference type="PANTHER" id="PTHR14226:SF64">
    <property type="entry name" value="PNPLA DOMAIN-CONTAINING PROTEIN"/>
    <property type="match status" value="1"/>
</dbReference>
<evidence type="ECO:0000256" key="1">
    <source>
        <dbReference type="ARBA" id="ARBA00022801"/>
    </source>
</evidence>
<feature type="active site" description="Proton acceptor" evidence="4">
    <location>
        <position position="204"/>
    </location>
</feature>
<organism evidence="6 7">
    <name type="scientific">Streptomyces mirabilis</name>
    <dbReference type="NCBI Taxonomy" id="68239"/>
    <lineage>
        <taxon>Bacteria</taxon>
        <taxon>Bacillati</taxon>
        <taxon>Actinomycetota</taxon>
        <taxon>Actinomycetes</taxon>
        <taxon>Kitasatosporales</taxon>
        <taxon>Streptomycetaceae</taxon>
        <taxon>Streptomyces</taxon>
    </lineage>
</organism>
<dbReference type="Gene3D" id="3.40.1090.10">
    <property type="entry name" value="Cytosolic phospholipase A2 catalytic domain"/>
    <property type="match status" value="1"/>
</dbReference>
<name>A0ABU3V4E0_9ACTN</name>
<evidence type="ECO:0000256" key="4">
    <source>
        <dbReference type="PROSITE-ProRule" id="PRU01161"/>
    </source>
</evidence>
<keyword evidence="1 4" id="KW-0378">Hydrolase</keyword>
<reference evidence="6 7" key="1">
    <citation type="submission" date="2023-02" db="EMBL/GenBank/DDBJ databases">
        <authorList>
            <person name="Maleckis M."/>
        </authorList>
    </citation>
    <scope>NUCLEOTIDE SEQUENCE [LARGE SCALE GENOMIC DNA]</scope>
    <source>
        <strain evidence="6 7">P8-A2</strain>
    </source>
</reference>
<keyword evidence="3 4" id="KW-0443">Lipid metabolism</keyword>
<proteinExistence type="predicted"/>
<dbReference type="RefSeq" id="WP_144316397.1">
    <property type="nucleotide sequence ID" value="NZ_JARAKF010000001.1"/>
</dbReference>
<dbReference type="InterPro" id="IPR002641">
    <property type="entry name" value="PNPLA_dom"/>
</dbReference>
<protein>
    <submittedName>
        <fullName evidence="6">Patatin-like phospholipase family protein</fullName>
    </submittedName>
</protein>
<dbReference type="Proteomes" id="UP001257627">
    <property type="component" value="Unassembled WGS sequence"/>
</dbReference>